<dbReference type="SUPFAM" id="SSF48371">
    <property type="entry name" value="ARM repeat"/>
    <property type="match status" value="1"/>
</dbReference>
<dbReference type="RefSeq" id="XP_033381436.1">
    <property type="nucleotide sequence ID" value="XM_033528416.1"/>
</dbReference>
<feature type="domain" description="Symplekin/Pta1 N-terminal" evidence="5">
    <location>
        <begin position="83"/>
        <end position="303"/>
    </location>
</feature>
<dbReference type="AlphaFoldDB" id="A0A6A5XJW6"/>
<gene>
    <name evidence="6" type="ORF">BU24DRAFT_424082</name>
</gene>
<evidence type="ECO:0000313" key="7">
    <source>
        <dbReference type="Proteomes" id="UP000799778"/>
    </source>
</evidence>
<dbReference type="Pfam" id="PF11935">
    <property type="entry name" value="SYMPK_PTA1_N"/>
    <property type="match status" value="1"/>
</dbReference>
<dbReference type="OrthoDB" id="331600at2759"/>
<feature type="region of interest" description="Disordered" evidence="4">
    <location>
        <begin position="300"/>
        <end position="319"/>
    </location>
</feature>
<protein>
    <recommendedName>
        <fullName evidence="5">Symplekin/Pta1 N-terminal domain-containing protein</fullName>
    </recommendedName>
</protein>
<dbReference type="InterPro" id="IPR011989">
    <property type="entry name" value="ARM-like"/>
</dbReference>
<sequence length="745" mass="84114">MNLSQLESARALALGEGKYYNTILPGVLPIITSAVTNSDLEIQRWGADFLAEAFAAPTWSSHDKESVSLSVLPILKDLLEVKDTGVIKSSIQASASIYPLVYRHIIFHPNDTQHWQIMLAVKSNILRRMDSAPPGVRICCVKFVQQIILAQTPGMVADPRRPEQNDISLALVPRDHALIPYANLEAEASGLLDRLLDIIHGDHSDALLVTATLNSLGMLIQRRPVVANKVLASVLNFNPLKLANSPMTPRNKVVMRSMERTTRALLINVIKRNPEGAFNGRIQQYLERMHRMRLDVFDEANRKRPAPAEPTDGLDPAKRQRVGANASITPASIPRLPPGPVSYRQLYTIDADSNTANFDVQAFKDPEQLLKIVLLVLRSIDETKLGNAINIVRSRYLDLSKDSIRTALPVQPTYPVSVDDEEEYEPDFEPDFEPEDAEQLTNRLDGAPPENIVRDRVPEASLAPYRLPEAPPLTREEAYNYGDMTVRRLLGLISATEEVASKAKGTKNGFNRLAANTYDRDAWVTILSRLATRARGGLLDANQLIKSEYHDAKKGRQSLSDTIREAIYTYIMYDWRKRIDVAVNWLTEEWYNDRIQADATRLDARESVNGTTVDELNPNSHYKRCVLRVLDGIVPFVEGSDKGLLRLMSEIPELDKEILQRMKKMAEDPERIDLSIMVLQYIYMFKPPARKICIQVLEEMWYTNDRAKPKAKKLLVKWKPEVLETRDDVKMEHTSSNGNMEAQSV</sequence>
<dbReference type="GeneID" id="54285813"/>
<dbReference type="GO" id="GO:0006397">
    <property type="term" value="P:mRNA processing"/>
    <property type="evidence" value="ECO:0007669"/>
    <property type="project" value="UniProtKB-KW"/>
</dbReference>
<evidence type="ECO:0000256" key="1">
    <source>
        <dbReference type="ARBA" id="ARBA00004123"/>
    </source>
</evidence>
<comment type="subcellular location">
    <subcellularLocation>
        <location evidence="1">Nucleus</location>
    </subcellularLocation>
</comment>
<keyword evidence="3" id="KW-0539">Nucleus</keyword>
<accession>A0A6A5XJW6</accession>
<evidence type="ECO:0000256" key="2">
    <source>
        <dbReference type="ARBA" id="ARBA00022664"/>
    </source>
</evidence>
<evidence type="ECO:0000256" key="4">
    <source>
        <dbReference type="SAM" id="MobiDB-lite"/>
    </source>
</evidence>
<dbReference type="InterPro" id="IPR016024">
    <property type="entry name" value="ARM-type_fold"/>
</dbReference>
<keyword evidence="2" id="KW-0507">mRNA processing</keyword>
<evidence type="ECO:0000256" key="3">
    <source>
        <dbReference type="ARBA" id="ARBA00023242"/>
    </source>
</evidence>
<proteinExistence type="predicted"/>
<dbReference type="InterPro" id="IPR032460">
    <property type="entry name" value="Symplekin/Pta1_N"/>
</dbReference>
<dbReference type="InterPro" id="IPR021850">
    <property type="entry name" value="Symplekin/Pta1"/>
</dbReference>
<name>A0A6A5XJW6_9PLEO</name>
<dbReference type="PANTHER" id="PTHR15245">
    <property type="entry name" value="SYMPLEKIN-RELATED"/>
    <property type="match status" value="1"/>
</dbReference>
<evidence type="ECO:0000259" key="5">
    <source>
        <dbReference type="Pfam" id="PF11935"/>
    </source>
</evidence>
<keyword evidence="7" id="KW-1185">Reference proteome</keyword>
<dbReference type="EMBL" id="ML978071">
    <property type="protein sequence ID" value="KAF2013097.1"/>
    <property type="molecule type" value="Genomic_DNA"/>
</dbReference>
<organism evidence="6 7">
    <name type="scientific">Aaosphaeria arxii CBS 175.79</name>
    <dbReference type="NCBI Taxonomy" id="1450172"/>
    <lineage>
        <taxon>Eukaryota</taxon>
        <taxon>Fungi</taxon>
        <taxon>Dikarya</taxon>
        <taxon>Ascomycota</taxon>
        <taxon>Pezizomycotina</taxon>
        <taxon>Dothideomycetes</taxon>
        <taxon>Pleosporomycetidae</taxon>
        <taxon>Pleosporales</taxon>
        <taxon>Pleosporales incertae sedis</taxon>
        <taxon>Aaosphaeria</taxon>
    </lineage>
</organism>
<reference evidence="6" key="1">
    <citation type="journal article" date="2020" name="Stud. Mycol.">
        <title>101 Dothideomycetes genomes: a test case for predicting lifestyles and emergence of pathogens.</title>
        <authorList>
            <person name="Haridas S."/>
            <person name="Albert R."/>
            <person name="Binder M."/>
            <person name="Bloem J."/>
            <person name="Labutti K."/>
            <person name="Salamov A."/>
            <person name="Andreopoulos B."/>
            <person name="Baker S."/>
            <person name="Barry K."/>
            <person name="Bills G."/>
            <person name="Bluhm B."/>
            <person name="Cannon C."/>
            <person name="Castanera R."/>
            <person name="Culley D."/>
            <person name="Daum C."/>
            <person name="Ezra D."/>
            <person name="Gonzalez J."/>
            <person name="Henrissat B."/>
            <person name="Kuo A."/>
            <person name="Liang C."/>
            <person name="Lipzen A."/>
            <person name="Lutzoni F."/>
            <person name="Magnuson J."/>
            <person name="Mondo S."/>
            <person name="Nolan M."/>
            <person name="Ohm R."/>
            <person name="Pangilinan J."/>
            <person name="Park H.-J."/>
            <person name="Ramirez L."/>
            <person name="Alfaro M."/>
            <person name="Sun H."/>
            <person name="Tritt A."/>
            <person name="Yoshinaga Y."/>
            <person name="Zwiers L.-H."/>
            <person name="Turgeon B."/>
            <person name="Goodwin S."/>
            <person name="Spatafora J."/>
            <person name="Crous P."/>
            <person name="Grigoriev I."/>
        </authorList>
    </citation>
    <scope>NUCLEOTIDE SEQUENCE</scope>
    <source>
        <strain evidence="6">CBS 175.79</strain>
    </source>
</reference>
<dbReference type="Gene3D" id="1.25.10.10">
    <property type="entry name" value="Leucine-rich Repeat Variant"/>
    <property type="match status" value="1"/>
</dbReference>
<evidence type="ECO:0000313" key="6">
    <source>
        <dbReference type="EMBL" id="KAF2013097.1"/>
    </source>
</evidence>
<dbReference type="Proteomes" id="UP000799778">
    <property type="component" value="Unassembled WGS sequence"/>
</dbReference>
<dbReference type="GO" id="GO:0005847">
    <property type="term" value="C:mRNA cleavage and polyadenylation specificity factor complex"/>
    <property type="evidence" value="ECO:0007669"/>
    <property type="project" value="TreeGrafter"/>
</dbReference>
<dbReference type="PANTHER" id="PTHR15245:SF20">
    <property type="entry name" value="SYMPLEKIN"/>
    <property type="match status" value="1"/>
</dbReference>